<protein>
    <submittedName>
        <fullName evidence="6">Bifunctional diguanylate cyclase/phosphodiesterase</fullName>
    </submittedName>
</protein>
<evidence type="ECO:0000313" key="6">
    <source>
        <dbReference type="EMBL" id="MFC3852841.1"/>
    </source>
</evidence>
<dbReference type="PROSITE" id="PS50883">
    <property type="entry name" value="EAL"/>
    <property type="match status" value="1"/>
</dbReference>
<dbReference type="SUPFAM" id="SSF55073">
    <property type="entry name" value="Nucleotide cyclase"/>
    <property type="match status" value="1"/>
</dbReference>
<keyword evidence="1" id="KW-1133">Transmembrane helix</keyword>
<keyword evidence="7" id="KW-1185">Reference proteome</keyword>
<dbReference type="InterPro" id="IPR000014">
    <property type="entry name" value="PAS"/>
</dbReference>
<evidence type="ECO:0000256" key="1">
    <source>
        <dbReference type="SAM" id="Phobius"/>
    </source>
</evidence>
<proteinExistence type="predicted"/>
<reference evidence="7" key="1">
    <citation type="journal article" date="2019" name="Int. J. Syst. Evol. Microbiol.">
        <title>The Global Catalogue of Microorganisms (GCM) 10K type strain sequencing project: providing services to taxonomists for standard genome sequencing and annotation.</title>
        <authorList>
            <consortium name="The Broad Institute Genomics Platform"/>
            <consortium name="The Broad Institute Genome Sequencing Center for Infectious Disease"/>
            <person name="Wu L."/>
            <person name="Ma J."/>
        </authorList>
    </citation>
    <scope>NUCLEOTIDE SEQUENCE [LARGE SCALE GENOMIC DNA]</scope>
    <source>
        <strain evidence="7">IBRC 10765</strain>
    </source>
</reference>
<evidence type="ECO:0000259" key="4">
    <source>
        <dbReference type="PROSITE" id="PS50885"/>
    </source>
</evidence>
<feature type="domain" description="PAS" evidence="2">
    <location>
        <begin position="246"/>
        <end position="286"/>
    </location>
</feature>
<evidence type="ECO:0000313" key="7">
    <source>
        <dbReference type="Proteomes" id="UP001595617"/>
    </source>
</evidence>
<dbReference type="InterPro" id="IPR029787">
    <property type="entry name" value="Nucleotide_cyclase"/>
</dbReference>
<dbReference type="InterPro" id="IPR052155">
    <property type="entry name" value="Biofilm_reg_signaling"/>
</dbReference>
<feature type="transmembrane region" description="Helical" evidence="1">
    <location>
        <begin position="162"/>
        <end position="181"/>
    </location>
</feature>
<dbReference type="Proteomes" id="UP001595617">
    <property type="component" value="Unassembled WGS sequence"/>
</dbReference>
<dbReference type="PROSITE" id="PS50885">
    <property type="entry name" value="HAMP"/>
    <property type="match status" value="1"/>
</dbReference>
<dbReference type="PROSITE" id="PS50887">
    <property type="entry name" value="GGDEF"/>
    <property type="match status" value="1"/>
</dbReference>
<gene>
    <name evidence="6" type="ORF">ACFOOG_08350</name>
</gene>
<comment type="caution">
    <text evidence="6">The sequence shown here is derived from an EMBL/GenBank/DDBJ whole genome shotgun (WGS) entry which is preliminary data.</text>
</comment>
<dbReference type="NCBIfam" id="TIGR00229">
    <property type="entry name" value="sensory_box"/>
    <property type="match status" value="1"/>
</dbReference>
<dbReference type="PANTHER" id="PTHR44757">
    <property type="entry name" value="DIGUANYLATE CYCLASE DGCP"/>
    <property type="match status" value="1"/>
</dbReference>
<evidence type="ECO:0000259" key="3">
    <source>
        <dbReference type="PROSITE" id="PS50883"/>
    </source>
</evidence>
<keyword evidence="1" id="KW-0472">Membrane</keyword>
<dbReference type="CDD" id="cd01948">
    <property type="entry name" value="EAL"/>
    <property type="match status" value="1"/>
</dbReference>
<dbReference type="PROSITE" id="PS50112">
    <property type="entry name" value="PAS"/>
    <property type="match status" value="1"/>
</dbReference>
<evidence type="ECO:0000259" key="5">
    <source>
        <dbReference type="PROSITE" id="PS50887"/>
    </source>
</evidence>
<dbReference type="InterPro" id="IPR035919">
    <property type="entry name" value="EAL_sf"/>
</dbReference>
<dbReference type="Gene3D" id="3.20.20.450">
    <property type="entry name" value="EAL domain"/>
    <property type="match status" value="1"/>
</dbReference>
<dbReference type="Gene3D" id="3.30.450.20">
    <property type="entry name" value="PAS domain"/>
    <property type="match status" value="1"/>
</dbReference>
<dbReference type="InterPro" id="IPR000160">
    <property type="entry name" value="GGDEF_dom"/>
</dbReference>
<keyword evidence="1" id="KW-0812">Transmembrane</keyword>
<dbReference type="PANTHER" id="PTHR44757:SF2">
    <property type="entry name" value="BIOFILM ARCHITECTURE MAINTENANCE PROTEIN MBAA"/>
    <property type="match status" value="1"/>
</dbReference>
<feature type="domain" description="EAL" evidence="3">
    <location>
        <begin position="552"/>
        <end position="808"/>
    </location>
</feature>
<dbReference type="NCBIfam" id="TIGR00254">
    <property type="entry name" value="GGDEF"/>
    <property type="match status" value="1"/>
</dbReference>
<feature type="domain" description="GGDEF" evidence="5">
    <location>
        <begin position="405"/>
        <end position="543"/>
    </location>
</feature>
<dbReference type="RefSeq" id="WP_380695429.1">
    <property type="nucleotide sequence ID" value="NZ_JBHRYR010000003.1"/>
</dbReference>
<dbReference type="SUPFAM" id="SSF55785">
    <property type="entry name" value="PYP-like sensor domain (PAS domain)"/>
    <property type="match status" value="1"/>
</dbReference>
<dbReference type="InterPro" id="IPR043128">
    <property type="entry name" value="Rev_trsase/Diguanyl_cyclase"/>
</dbReference>
<accession>A0ABV7ZZN9</accession>
<feature type="domain" description="HAMP" evidence="4">
    <location>
        <begin position="179"/>
        <end position="234"/>
    </location>
</feature>
<sequence>MMKVRHRIAVKLALVSVLVALVLGLFLGAVQAFVDYKNEQERIDQTVIALLEAYEPAAGRAIYNLDTLLADEVTNGLMTYEFVTRTAIFDELGNELASRERLGLAEEELSGLQRLVPEGQSSYSIDIVITGTTNPGALVLEIDPAIALLPFIQRSGTALQLAVFRTLFIVMALFLAAHWMVTRPLTILSQHFQDAEPERGELETIALTFHKHDELGTLVSSANRFVTTVQLLLEERDAAERHSHSAYENIRELVDHLPQLIYVVSHEQRLLVVNRAFAALFGSDPEVLDKAQISTLRPRVSESVWRTLFGTDREVLASQEEIEIPELTLLDAQGEERAIETQKFPLNYRGEQAVLSVSIDVTERRKTAEHIQHLAYHDSLTDLPNRNFLLEHVERLKHQATANREFGALVFIDLDNFKNINDSLSHAAGDFVLREVARRLTAHAQSGDTVSRLGSDEFVLCIPKISNRAKEALFHAEFRANVIRDLIAAPFWFDNQRLNATTSVGIALFPDGDLSAADILRNADIAMVSAKNEGKNLCRVFQPSMSEEATQRMILETGLRQALEDEQFFLTFQPQVDVSTGAIVGAEALLRWAHPERGTVSPLEFIPILEATGLIVPVGRWVLESACAAVAQWQKAGLWHSHMRLGVNVSARQFAQADFIHYVRHATEQHKISPSMLDMEITESMLIEQMRETVDRMQQLQDYGVTFSIDDFGTGYSSLAYLKRLPIDVIKIDQGFIRDITTDINDAAIVETILAIARHMNLQTVAEGVETPAQLAFLQANGCDRYQGYFYSKPISLVDMTNLLKAQGNKELVEAT</sequence>
<dbReference type="SMART" id="SM00267">
    <property type="entry name" value="GGDEF"/>
    <property type="match status" value="1"/>
</dbReference>
<name>A0ABV7ZZN9_9GAMM</name>
<dbReference type="SUPFAM" id="SSF141868">
    <property type="entry name" value="EAL domain-like"/>
    <property type="match status" value="1"/>
</dbReference>
<organism evidence="6 7">
    <name type="scientific">Saccharospirillum mangrovi</name>
    <dbReference type="NCBI Taxonomy" id="2161747"/>
    <lineage>
        <taxon>Bacteria</taxon>
        <taxon>Pseudomonadati</taxon>
        <taxon>Pseudomonadota</taxon>
        <taxon>Gammaproteobacteria</taxon>
        <taxon>Oceanospirillales</taxon>
        <taxon>Saccharospirillaceae</taxon>
        <taxon>Saccharospirillum</taxon>
    </lineage>
</organism>
<dbReference type="CDD" id="cd01949">
    <property type="entry name" value="GGDEF"/>
    <property type="match status" value="1"/>
</dbReference>
<dbReference type="InterPro" id="IPR013656">
    <property type="entry name" value="PAS_4"/>
</dbReference>
<dbReference type="InterPro" id="IPR003660">
    <property type="entry name" value="HAMP_dom"/>
</dbReference>
<evidence type="ECO:0000259" key="2">
    <source>
        <dbReference type="PROSITE" id="PS50112"/>
    </source>
</evidence>
<dbReference type="InterPro" id="IPR035965">
    <property type="entry name" value="PAS-like_dom_sf"/>
</dbReference>
<dbReference type="SMART" id="SM00052">
    <property type="entry name" value="EAL"/>
    <property type="match status" value="1"/>
</dbReference>
<dbReference type="EMBL" id="JBHRYR010000003">
    <property type="protein sequence ID" value="MFC3852841.1"/>
    <property type="molecule type" value="Genomic_DNA"/>
</dbReference>
<dbReference type="Pfam" id="PF00990">
    <property type="entry name" value="GGDEF"/>
    <property type="match status" value="1"/>
</dbReference>
<dbReference type="Pfam" id="PF00563">
    <property type="entry name" value="EAL"/>
    <property type="match status" value="1"/>
</dbReference>
<dbReference type="Gene3D" id="3.30.70.270">
    <property type="match status" value="1"/>
</dbReference>
<dbReference type="Pfam" id="PF08448">
    <property type="entry name" value="PAS_4"/>
    <property type="match status" value="1"/>
</dbReference>
<dbReference type="InterPro" id="IPR001633">
    <property type="entry name" value="EAL_dom"/>
</dbReference>